<dbReference type="InterPro" id="IPR015424">
    <property type="entry name" value="PyrdxlP-dep_Trfase"/>
</dbReference>
<dbReference type="EC" id="2.6.1.-" evidence="6"/>
<comment type="cofactor">
    <cofactor evidence="1 6">
        <name>pyridoxal 5'-phosphate</name>
        <dbReference type="ChEBI" id="CHEBI:597326"/>
    </cofactor>
</comment>
<sequence length="390" mass="42982">MSVRLSGKVDGFPDSVIRNMTMRNLRLHGPARAVNFAQGFPDFEPPPEIVVAAQAALDRGGDYHQYAITWGAPTLREAIAAYQSRVWDRPVDAENEISVVCGATEGMLAALFTTVEPGDEVIVFEPFYECYVPDTVLVGARPRFVPLRSPDWRFDPDELRSAFTARTKAIIVNTPHNPTGKVFSRAELQLIAKLCQERGVTPITDEIYEHLVYEGEHVSLATLPGMAERTITISGASKTYSVTGWRIGWLIAPPQLTAGIRKVHDYLTVGTAHPLQIAVAAGLRLPDAFYERYLSEYRERRDLLVAGLNARGFTVSSPAGAYYVMAGFSRLSQLDDEAFAEQLIETAGVATVPGSSFYAHPELGRKHVRFSFPKRLETIERGLEALAGIA</sequence>
<dbReference type="PANTHER" id="PTHR43807:SF20">
    <property type="entry name" value="FI04487P"/>
    <property type="match status" value="1"/>
</dbReference>
<reference evidence="8 9" key="1">
    <citation type="submission" date="2020-10" db="EMBL/GenBank/DDBJ databases">
        <title>Ca. Dormibacterota MAGs.</title>
        <authorList>
            <person name="Montgomery K."/>
        </authorList>
    </citation>
    <scope>NUCLEOTIDE SEQUENCE [LARGE SCALE GENOMIC DNA]</scope>
    <source>
        <strain evidence="8">SC8811_S16_3</strain>
    </source>
</reference>
<dbReference type="InterPro" id="IPR051326">
    <property type="entry name" value="Kynurenine-oxoglutarate_AT"/>
</dbReference>
<dbReference type="Proteomes" id="UP000620075">
    <property type="component" value="Unassembled WGS sequence"/>
</dbReference>
<dbReference type="EMBL" id="JAEKNQ010000035">
    <property type="protein sequence ID" value="MBJ7603322.1"/>
    <property type="molecule type" value="Genomic_DNA"/>
</dbReference>
<evidence type="ECO:0000256" key="2">
    <source>
        <dbReference type="ARBA" id="ARBA00007441"/>
    </source>
</evidence>
<evidence type="ECO:0000313" key="9">
    <source>
        <dbReference type="Proteomes" id="UP000620075"/>
    </source>
</evidence>
<gene>
    <name evidence="8" type="ORF">JF888_09075</name>
</gene>
<dbReference type="PROSITE" id="PS00105">
    <property type="entry name" value="AA_TRANSFER_CLASS_1"/>
    <property type="match status" value="1"/>
</dbReference>
<evidence type="ECO:0000256" key="5">
    <source>
        <dbReference type="ARBA" id="ARBA00022898"/>
    </source>
</evidence>
<dbReference type="InterPro" id="IPR015421">
    <property type="entry name" value="PyrdxlP-dep_Trfase_major"/>
</dbReference>
<name>A0A934NHC9_9BACT</name>
<dbReference type="AlphaFoldDB" id="A0A934NHC9"/>
<dbReference type="InterPro" id="IPR004839">
    <property type="entry name" value="Aminotransferase_I/II_large"/>
</dbReference>
<evidence type="ECO:0000313" key="8">
    <source>
        <dbReference type="EMBL" id="MBJ7603322.1"/>
    </source>
</evidence>
<organism evidence="8 9">
    <name type="scientific">Candidatus Dormiibacter inghamiae</name>
    <dbReference type="NCBI Taxonomy" id="3127013"/>
    <lineage>
        <taxon>Bacteria</taxon>
        <taxon>Bacillati</taxon>
        <taxon>Candidatus Dormiibacterota</taxon>
        <taxon>Candidatus Dormibacteria</taxon>
        <taxon>Candidatus Dormibacterales</taxon>
        <taxon>Candidatus Dormibacteraceae</taxon>
        <taxon>Candidatus Dormiibacter</taxon>
    </lineage>
</organism>
<comment type="caution">
    <text evidence="8">The sequence shown here is derived from an EMBL/GenBank/DDBJ whole genome shotgun (WGS) entry which is preliminary data.</text>
</comment>
<dbReference type="GO" id="GO:0030170">
    <property type="term" value="F:pyridoxal phosphate binding"/>
    <property type="evidence" value="ECO:0007669"/>
    <property type="project" value="InterPro"/>
</dbReference>
<dbReference type="InterPro" id="IPR015422">
    <property type="entry name" value="PyrdxlP-dep_Trfase_small"/>
</dbReference>
<dbReference type="Gene3D" id="3.40.640.10">
    <property type="entry name" value="Type I PLP-dependent aspartate aminotransferase-like (Major domain)"/>
    <property type="match status" value="1"/>
</dbReference>
<proteinExistence type="inferred from homology"/>
<evidence type="ECO:0000256" key="1">
    <source>
        <dbReference type="ARBA" id="ARBA00001933"/>
    </source>
</evidence>
<dbReference type="Pfam" id="PF00155">
    <property type="entry name" value="Aminotran_1_2"/>
    <property type="match status" value="1"/>
</dbReference>
<keyword evidence="5" id="KW-0663">Pyridoxal phosphate</keyword>
<protein>
    <recommendedName>
        <fullName evidence="6">Aminotransferase</fullName>
        <ecNumber evidence="6">2.6.1.-</ecNumber>
    </recommendedName>
</protein>
<keyword evidence="4 6" id="KW-0808">Transferase</keyword>
<accession>A0A934NHC9</accession>
<dbReference type="GO" id="GO:0016212">
    <property type="term" value="F:kynurenine-oxoglutarate transaminase activity"/>
    <property type="evidence" value="ECO:0007669"/>
    <property type="project" value="TreeGrafter"/>
</dbReference>
<dbReference type="FunFam" id="3.40.640.10:FF:000024">
    <property type="entry name" value="Kynurenine--oxoglutarate transaminase 3"/>
    <property type="match status" value="1"/>
</dbReference>
<dbReference type="CDD" id="cd00609">
    <property type="entry name" value="AAT_like"/>
    <property type="match status" value="1"/>
</dbReference>
<keyword evidence="3 6" id="KW-0032">Aminotransferase</keyword>
<evidence type="ECO:0000259" key="7">
    <source>
        <dbReference type="Pfam" id="PF00155"/>
    </source>
</evidence>
<comment type="similarity">
    <text evidence="2 6">Belongs to the class-I pyridoxal-phosphate-dependent aminotransferase family.</text>
</comment>
<dbReference type="SUPFAM" id="SSF53383">
    <property type="entry name" value="PLP-dependent transferases"/>
    <property type="match status" value="1"/>
</dbReference>
<feature type="domain" description="Aminotransferase class I/classII large" evidence="7">
    <location>
        <begin position="34"/>
        <end position="386"/>
    </location>
</feature>
<evidence type="ECO:0000256" key="3">
    <source>
        <dbReference type="ARBA" id="ARBA00022576"/>
    </source>
</evidence>
<dbReference type="RefSeq" id="WP_338179143.1">
    <property type="nucleotide sequence ID" value="NZ_JAEKNQ010000035.1"/>
</dbReference>
<dbReference type="PANTHER" id="PTHR43807">
    <property type="entry name" value="FI04487P"/>
    <property type="match status" value="1"/>
</dbReference>
<dbReference type="InterPro" id="IPR004838">
    <property type="entry name" value="NHTrfase_class1_PyrdxlP-BS"/>
</dbReference>
<evidence type="ECO:0000256" key="6">
    <source>
        <dbReference type="RuleBase" id="RU000481"/>
    </source>
</evidence>
<evidence type="ECO:0000256" key="4">
    <source>
        <dbReference type="ARBA" id="ARBA00022679"/>
    </source>
</evidence>
<dbReference type="GO" id="GO:0005737">
    <property type="term" value="C:cytoplasm"/>
    <property type="evidence" value="ECO:0007669"/>
    <property type="project" value="TreeGrafter"/>
</dbReference>
<dbReference type="Gene3D" id="3.90.1150.10">
    <property type="entry name" value="Aspartate Aminotransferase, domain 1"/>
    <property type="match status" value="1"/>
</dbReference>